<comment type="caution">
    <text evidence="4">The sequence shown here is derived from an EMBL/GenBank/DDBJ whole genome shotgun (WGS) entry which is preliminary data.</text>
</comment>
<protein>
    <recommendedName>
        <fullName evidence="6">Reverse transcriptase domain-containing protein</fullName>
    </recommendedName>
</protein>
<proteinExistence type="predicted"/>
<dbReference type="Proteomes" id="UP001152795">
    <property type="component" value="Unassembled WGS sequence"/>
</dbReference>
<dbReference type="InterPro" id="IPR043502">
    <property type="entry name" value="DNA/RNA_pol_sf"/>
</dbReference>
<evidence type="ECO:0008006" key="6">
    <source>
        <dbReference type="Google" id="ProtNLM"/>
    </source>
</evidence>
<evidence type="ECO:0000313" key="4">
    <source>
        <dbReference type="EMBL" id="CAB3986095.1"/>
    </source>
</evidence>
<evidence type="ECO:0000256" key="1">
    <source>
        <dbReference type="SAM" id="MobiDB-lite"/>
    </source>
</evidence>
<dbReference type="InterPro" id="IPR050951">
    <property type="entry name" value="Retrovirus_Pol_polyprotein"/>
</dbReference>
<dbReference type="InterPro" id="IPR006571">
    <property type="entry name" value="TLDc_dom"/>
</dbReference>
<keyword evidence="5" id="KW-1185">Reference proteome</keyword>
<sequence length="477" mass="54207">MILANEPVELDNKLSEWLPGTGTWRICWRGTEHGFAAPIFHEKCNEKKPSLVIVKVVTGDKSLIFGGYCTATWAGESTDIVRKTDAVKKQQSELRNKADFPVNGVDSIRSAKHKKSRRDENNKATGKSNQKDFPGKQSCFRCGKNLFHSREKCPARNSTGNKCSKLDIGLKSAELKWSRRWSKKTKTKFVETVKTCSDEVEPRKKWKRQSPKLFKGIKNEYTIKLKSDAKPHAVYTPRKIAHPRLPKVKNELDSWMEKMGVISKIGTPTEWCSHMVVVPNSNGDIRICIDPSKLNESILREAHHQPSVDYTLAKFVGSTVCPKLDCNSGFWQIPLSEESAPITTFITQWRRYHLNVRPFGITPASEHFTKQLEMILKDCERVCIEIDDILVHGEDTEEHDERLKKVLQKLEEANVTLNGDKCEFSKPELHYLGHVINDTGINADPGYHRDVIAKQHPRGEVVLRNVQPAHQVLIGIS</sequence>
<feature type="region of interest" description="Disordered" evidence="1">
    <location>
        <begin position="105"/>
        <end position="132"/>
    </location>
</feature>
<dbReference type="Pfam" id="PF07534">
    <property type="entry name" value="TLD"/>
    <property type="match status" value="1"/>
</dbReference>
<evidence type="ECO:0000313" key="5">
    <source>
        <dbReference type="Proteomes" id="UP001152795"/>
    </source>
</evidence>
<evidence type="ECO:0000259" key="3">
    <source>
        <dbReference type="Pfam" id="PF07534"/>
    </source>
</evidence>
<feature type="domain" description="TLDc" evidence="3">
    <location>
        <begin position="13"/>
        <end position="75"/>
    </location>
</feature>
<organism evidence="4 5">
    <name type="scientific">Paramuricea clavata</name>
    <name type="common">Red gorgonian</name>
    <name type="synonym">Violescent sea-whip</name>
    <dbReference type="NCBI Taxonomy" id="317549"/>
    <lineage>
        <taxon>Eukaryota</taxon>
        <taxon>Metazoa</taxon>
        <taxon>Cnidaria</taxon>
        <taxon>Anthozoa</taxon>
        <taxon>Octocorallia</taxon>
        <taxon>Malacalcyonacea</taxon>
        <taxon>Plexauridae</taxon>
        <taxon>Paramuricea</taxon>
    </lineage>
</organism>
<name>A0A6S7G2W8_PARCT</name>
<gene>
    <name evidence="4" type="ORF">PACLA_8A041613</name>
</gene>
<dbReference type="OrthoDB" id="101614at2759"/>
<dbReference type="AlphaFoldDB" id="A0A6S7G2W8"/>
<reference evidence="4" key="1">
    <citation type="submission" date="2020-04" db="EMBL/GenBank/DDBJ databases">
        <authorList>
            <person name="Alioto T."/>
            <person name="Alioto T."/>
            <person name="Gomez Garrido J."/>
        </authorList>
    </citation>
    <scope>NUCLEOTIDE SEQUENCE</scope>
    <source>
        <strain evidence="4">A484AB</strain>
    </source>
</reference>
<evidence type="ECO:0000259" key="2">
    <source>
        <dbReference type="Pfam" id="PF00078"/>
    </source>
</evidence>
<feature type="domain" description="Reverse transcriptase" evidence="2">
    <location>
        <begin position="279"/>
        <end position="436"/>
    </location>
</feature>
<dbReference type="SUPFAM" id="SSF56672">
    <property type="entry name" value="DNA/RNA polymerases"/>
    <property type="match status" value="1"/>
</dbReference>
<dbReference type="Gene3D" id="3.10.10.10">
    <property type="entry name" value="HIV Type 1 Reverse Transcriptase, subunit A, domain 1"/>
    <property type="match status" value="1"/>
</dbReference>
<dbReference type="InterPro" id="IPR043128">
    <property type="entry name" value="Rev_trsase/Diguanyl_cyclase"/>
</dbReference>
<dbReference type="InterPro" id="IPR000477">
    <property type="entry name" value="RT_dom"/>
</dbReference>
<accession>A0A6S7G2W8</accession>
<dbReference type="PANTHER" id="PTHR37984:SF9">
    <property type="entry name" value="INTEGRASE CATALYTIC DOMAIN-CONTAINING PROTEIN"/>
    <property type="match status" value="1"/>
</dbReference>
<dbReference type="PANTHER" id="PTHR37984">
    <property type="entry name" value="PROTEIN CBG26694"/>
    <property type="match status" value="1"/>
</dbReference>
<dbReference type="CDD" id="cd01647">
    <property type="entry name" value="RT_LTR"/>
    <property type="match status" value="1"/>
</dbReference>
<dbReference type="Pfam" id="PF00078">
    <property type="entry name" value="RVT_1"/>
    <property type="match status" value="1"/>
</dbReference>
<dbReference type="Gene3D" id="3.30.70.270">
    <property type="match status" value="1"/>
</dbReference>
<dbReference type="EMBL" id="CACRXK020000963">
    <property type="protein sequence ID" value="CAB3986095.1"/>
    <property type="molecule type" value="Genomic_DNA"/>
</dbReference>